<protein>
    <submittedName>
        <fullName evidence="1">Predicted protein</fullName>
    </submittedName>
</protein>
<proteinExistence type="predicted"/>
<evidence type="ECO:0000313" key="1">
    <source>
        <dbReference type="EMBL" id="EDR02048.1"/>
    </source>
</evidence>
<keyword evidence="2" id="KW-1185">Reference proteome</keyword>
<dbReference type="AlphaFoldDB" id="B0DTE6"/>
<accession>B0DTE6</accession>
<dbReference type="RefSeq" id="XP_001887205.1">
    <property type="nucleotide sequence ID" value="XM_001887170.1"/>
</dbReference>
<organism evidence="2">
    <name type="scientific">Laccaria bicolor (strain S238N-H82 / ATCC MYA-4686)</name>
    <name type="common">Bicoloured deceiver</name>
    <name type="synonym">Laccaria laccata var. bicolor</name>
    <dbReference type="NCBI Taxonomy" id="486041"/>
    <lineage>
        <taxon>Eukaryota</taxon>
        <taxon>Fungi</taxon>
        <taxon>Dikarya</taxon>
        <taxon>Basidiomycota</taxon>
        <taxon>Agaricomycotina</taxon>
        <taxon>Agaricomycetes</taxon>
        <taxon>Agaricomycetidae</taxon>
        <taxon>Agaricales</taxon>
        <taxon>Agaricineae</taxon>
        <taxon>Hydnangiaceae</taxon>
        <taxon>Laccaria</taxon>
    </lineage>
</organism>
<gene>
    <name evidence="1" type="ORF">LACBIDRAFT_332638</name>
</gene>
<name>B0DTE6_LACBS</name>
<dbReference type="Proteomes" id="UP000001194">
    <property type="component" value="Unassembled WGS sequence"/>
</dbReference>
<dbReference type="OrthoDB" id="2654423at2759"/>
<dbReference type="GeneID" id="6082889"/>
<dbReference type="HOGENOM" id="CLU_101470_1_0_1"/>
<dbReference type="EMBL" id="DS547133">
    <property type="protein sequence ID" value="EDR02048.1"/>
    <property type="molecule type" value="Genomic_DNA"/>
</dbReference>
<reference evidence="1 2" key="1">
    <citation type="journal article" date="2008" name="Nature">
        <title>The genome of Laccaria bicolor provides insights into mycorrhizal symbiosis.</title>
        <authorList>
            <person name="Martin F."/>
            <person name="Aerts A."/>
            <person name="Ahren D."/>
            <person name="Brun A."/>
            <person name="Danchin E.G.J."/>
            <person name="Duchaussoy F."/>
            <person name="Gibon J."/>
            <person name="Kohler A."/>
            <person name="Lindquist E."/>
            <person name="Pereda V."/>
            <person name="Salamov A."/>
            <person name="Shapiro H.J."/>
            <person name="Wuyts J."/>
            <person name="Blaudez D."/>
            <person name="Buee M."/>
            <person name="Brokstein P."/>
            <person name="Canbaeck B."/>
            <person name="Cohen D."/>
            <person name="Courty P.E."/>
            <person name="Coutinho P.M."/>
            <person name="Delaruelle C."/>
            <person name="Detter J.C."/>
            <person name="Deveau A."/>
            <person name="DiFazio S."/>
            <person name="Duplessis S."/>
            <person name="Fraissinet-Tachet L."/>
            <person name="Lucic E."/>
            <person name="Frey-Klett P."/>
            <person name="Fourrey C."/>
            <person name="Feussner I."/>
            <person name="Gay G."/>
            <person name="Grimwood J."/>
            <person name="Hoegger P.J."/>
            <person name="Jain P."/>
            <person name="Kilaru S."/>
            <person name="Labbe J."/>
            <person name="Lin Y.C."/>
            <person name="Legue V."/>
            <person name="Le Tacon F."/>
            <person name="Marmeisse R."/>
            <person name="Melayah D."/>
            <person name="Montanini B."/>
            <person name="Muratet M."/>
            <person name="Nehls U."/>
            <person name="Niculita-Hirzel H."/>
            <person name="Oudot-Le Secq M.P."/>
            <person name="Peter M."/>
            <person name="Quesneville H."/>
            <person name="Rajashekar B."/>
            <person name="Reich M."/>
            <person name="Rouhier N."/>
            <person name="Schmutz J."/>
            <person name="Yin T."/>
            <person name="Chalot M."/>
            <person name="Henrissat B."/>
            <person name="Kuees U."/>
            <person name="Lucas S."/>
            <person name="Van de Peer Y."/>
            <person name="Podila G.K."/>
            <person name="Polle A."/>
            <person name="Pukkila P.J."/>
            <person name="Richardson P.M."/>
            <person name="Rouze P."/>
            <person name="Sanders I.R."/>
            <person name="Stajich J.E."/>
            <person name="Tunlid A."/>
            <person name="Tuskan G."/>
            <person name="Grigoriev I.V."/>
        </authorList>
    </citation>
    <scope>NUCLEOTIDE SEQUENCE [LARGE SCALE GENOMIC DNA]</scope>
    <source>
        <strain evidence="2">S238N-H82 / ATCC MYA-4686</strain>
    </source>
</reference>
<dbReference type="KEGG" id="lbc:LACBIDRAFT_332638"/>
<dbReference type="InParanoid" id="B0DTE6"/>
<evidence type="ECO:0000313" key="2">
    <source>
        <dbReference type="Proteomes" id="UP000001194"/>
    </source>
</evidence>
<sequence length="194" mass="22472">MEFFMDSMDSTWIPYGLYRGRSWYGIPGPAPPWHRVQINRRSRRKYKKKLQTVRKDSGTTAKVSERCDPLWLMEKAKEQFMKLTHGTLYTYLDEIAQYCIANPEEALGFCVLMEEQWNAFMMEVQGVLGDILQIYGCGDIWKKADMVARDIRHVVSLVEEIHMQAMSSVDDIADWRSSGIFGYQICPKGAKVVI</sequence>